<dbReference type="EMBL" id="RBKU01000001">
    <property type="protein sequence ID" value="RKR81134.1"/>
    <property type="molecule type" value="Genomic_DNA"/>
</dbReference>
<evidence type="ECO:0000313" key="2">
    <source>
        <dbReference type="Proteomes" id="UP000268007"/>
    </source>
</evidence>
<name>A0A495IYK1_9SPHI</name>
<dbReference type="PROSITE" id="PS51257">
    <property type="entry name" value="PROKAR_LIPOPROTEIN"/>
    <property type="match status" value="1"/>
</dbReference>
<proteinExistence type="predicted"/>
<dbReference type="Pfam" id="PF14109">
    <property type="entry name" value="GldH_lipo"/>
    <property type="match status" value="1"/>
</dbReference>
<keyword evidence="2" id="KW-1185">Reference proteome</keyword>
<protein>
    <submittedName>
        <fullName evidence="1">Gliding motility-associated lipoprotein GldH</fullName>
    </submittedName>
</protein>
<evidence type="ECO:0000313" key="1">
    <source>
        <dbReference type="EMBL" id="RKR81134.1"/>
    </source>
</evidence>
<keyword evidence="1" id="KW-0449">Lipoprotein</keyword>
<organism evidence="1 2">
    <name type="scientific">Mucilaginibacter gracilis</name>
    <dbReference type="NCBI Taxonomy" id="423350"/>
    <lineage>
        <taxon>Bacteria</taxon>
        <taxon>Pseudomonadati</taxon>
        <taxon>Bacteroidota</taxon>
        <taxon>Sphingobacteriia</taxon>
        <taxon>Sphingobacteriales</taxon>
        <taxon>Sphingobacteriaceae</taxon>
        <taxon>Mucilaginibacter</taxon>
    </lineage>
</organism>
<dbReference type="RefSeq" id="WP_121196862.1">
    <property type="nucleotide sequence ID" value="NZ_RBKU01000001.1"/>
</dbReference>
<sequence length="162" mass="18608">MKPALKSFIVCLTAIAVLALGSCGIHDRNRIIDQNTEVENQNWGYHSRISCVFDIADAAIAYNLYLNLRVTPDYKYSNIFILIHQVGPDKKTETTRYEFTLADKDGQWLGRGTGNLYTYQVPFRTSYKFPVKGKYRIEIEQNMRDNPLHQVSDVGLRVEKAE</sequence>
<reference evidence="1 2" key="1">
    <citation type="submission" date="2018-10" db="EMBL/GenBank/DDBJ databases">
        <title>Genomic Encyclopedia of Archaeal and Bacterial Type Strains, Phase II (KMG-II): from individual species to whole genera.</title>
        <authorList>
            <person name="Goeker M."/>
        </authorList>
    </citation>
    <scope>NUCLEOTIDE SEQUENCE [LARGE SCALE GENOMIC DNA]</scope>
    <source>
        <strain evidence="1 2">DSM 18602</strain>
    </source>
</reference>
<accession>A0A495IYK1</accession>
<dbReference type="OrthoDB" id="982482at2"/>
<dbReference type="InterPro" id="IPR020018">
    <property type="entry name" value="Motility-assoc_lipoprot_GldH"/>
</dbReference>
<dbReference type="AlphaFoldDB" id="A0A495IYK1"/>
<comment type="caution">
    <text evidence="1">The sequence shown here is derived from an EMBL/GenBank/DDBJ whole genome shotgun (WGS) entry which is preliminary data.</text>
</comment>
<dbReference type="NCBIfam" id="TIGR03511">
    <property type="entry name" value="GldH_lipo"/>
    <property type="match status" value="1"/>
</dbReference>
<gene>
    <name evidence="1" type="ORF">BDD43_1278</name>
</gene>
<dbReference type="Proteomes" id="UP000268007">
    <property type="component" value="Unassembled WGS sequence"/>
</dbReference>